<protein>
    <submittedName>
        <fullName evidence="1">Uncharacterized protein</fullName>
    </submittedName>
</protein>
<organism evidence="1">
    <name type="scientific">hydrothermal vent metagenome</name>
    <dbReference type="NCBI Taxonomy" id="652676"/>
    <lineage>
        <taxon>unclassified sequences</taxon>
        <taxon>metagenomes</taxon>
        <taxon>ecological metagenomes</taxon>
    </lineage>
</organism>
<accession>A0A3B0XYU3</accession>
<proteinExistence type="predicted"/>
<name>A0A3B0XYU3_9ZZZZ</name>
<dbReference type="EMBL" id="UOFJ01000472">
    <property type="protein sequence ID" value="VAW69860.1"/>
    <property type="molecule type" value="Genomic_DNA"/>
</dbReference>
<dbReference type="AlphaFoldDB" id="A0A3B0XYU3"/>
<sequence>MVTSIMNKLVFSFISYCLFTSVAYAYDDSTQLILERAGRLIGSSYQTSNPDKKLYGLRPEYSPARPSEAIHDDLVVTVKTLHSLQENSDTTVEFKGYKQYELWLKRVRDDFRARNNLEVRTMGICIDGCCNFPLDGGISHNTLYLEQVCFVIKNKKPFLKSITLLDGD</sequence>
<reference evidence="1" key="1">
    <citation type="submission" date="2018-06" db="EMBL/GenBank/DDBJ databases">
        <authorList>
            <person name="Zhirakovskaya E."/>
        </authorList>
    </citation>
    <scope>NUCLEOTIDE SEQUENCE</scope>
</reference>
<evidence type="ECO:0000313" key="1">
    <source>
        <dbReference type="EMBL" id="VAW69860.1"/>
    </source>
</evidence>
<gene>
    <name evidence="1" type="ORF">MNBD_GAMMA10-551</name>
</gene>